<proteinExistence type="predicted"/>
<dbReference type="AlphaFoldDB" id="A0A1G7C284"/>
<dbReference type="InterPro" id="IPR029024">
    <property type="entry name" value="TerB-like"/>
</dbReference>
<dbReference type="Proteomes" id="UP000198781">
    <property type="component" value="Unassembled WGS sequence"/>
</dbReference>
<dbReference type="CDD" id="cd07176">
    <property type="entry name" value="terB"/>
    <property type="match status" value="1"/>
</dbReference>
<dbReference type="EMBL" id="FMZC01000015">
    <property type="protein sequence ID" value="SDE32786.1"/>
    <property type="molecule type" value="Genomic_DNA"/>
</dbReference>
<gene>
    <name evidence="2" type="ORF">SAMN05192589_11551</name>
</gene>
<dbReference type="InterPro" id="IPR007791">
    <property type="entry name" value="DjlA_N"/>
</dbReference>
<sequence>MQPEHTRAVMAISLMAAFADEHKDEREREHLREMAESLSAGTGLDLMKLYQDVLLQRVRIEDAAQALDTPPLRQLAYEMAVGVCDADGVCNAQEKAFLQRLATALQVAPDEAAAVVREADALAAAPLRDAPIASQPQSPQWAEPAAFTTAGAGAAAAVAAGAAAVSAPGNALAPVPAGTPAQAAPDVHAAEIDSMVMNAAILNGALELLPQSLASMAIIPLQTRLVYRIGKLYGYELDKGHITDFLATVGVGLTSQYVEQFGRKLVGGLLGKMMGGMGRAVGSAATGSAFSFATTYALGKVAQRYYAGGRTLSKESLKSSFSRTVEEARNLQQRYTPQIQEKAKGLDVGKLLRELRA</sequence>
<dbReference type="Gene3D" id="1.10.3680.10">
    <property type="entry name" value="TerB-like"/>
    <property type="match status" value="1"/>
</dbReference>
<reference evidence="2 3" key="1">
    <citation type="submission" date="2016-10" db="EMBL/GenBank/DDBJ databases">
        <authorList>
            <person name="de Groot N.N."/>
        </authorList>
    </citation>
    <scope>NUCLEOTIDE SEQUENCE [LARGE SCALE GENOMIC DNA]</scope>
    <source>
        <strain evidence="2 3">DSM 16619</strain>
    </source>
</reference>
<evidence type="ECO:0000259" key="1">
    <source>
        <dbReference type="Pfam" id="PF05099"/>
    </source>
</evidence>
<feature type="domain" description="Co-chaperone DjlA N-terminal" evidence="1">
    <location>
        <begin position="7"/>
        <end position="114"/>
    </location>
</feature>
<dbReference type="STRING" id="187868.SAMN05192589_11551"/>
<organism evidence="2 3">
    <name type="scientific">Paracidovorax valerianellae</name>
    <dbReference type="NCBI Taxonomy" id="187868"/>
    <lineage>
        <taxon>Bacteria</taxon>
        <taxon>Pseudomonadati</taxon>
        <taxon>Pseudomonadota</taxon>
        <taxon>Betaproteobacteria</taxon>
        <taxon>Burkholderiales</taxon>
        <taxon>Comamonadaceae</taxon>
        <taxon>Paracidovorax</taxon>
    </lineage>
</organism>
<protein>
    <submittedName>
        <fullName evidence="2">Uncharacterized conserved protein, DUF697 family</fullName>
    </submittedName>
</protein>
<evidence type="ECO:0000313" key="3">
    <source>
        <dbReference type="Proteomes" id="UP000198781"/>
    </source>
</evidence>
<accession>A0A1G7C284</accession>
<dbReference type="Pfam" id="PF05099">
    <property type="entry name" value="TerB"/>
    <property type="match status" value="1"/>
</dbReference>
<evidence type="ECO:0000313" key="2">
    <source>
        <dbReference type="EMBL" id="SDE32786.1"/>
    </source>
</evidence>
<dbReference type="SUPFAM" id="SSF158682">
    <property type="entry name" value="TerB-like"/>
    <property type="match status" value="1"/>
</dbReference>
<name>A0A1G7C284_9BURK</name>
<keyword evidence="3" id="KW-1185">Reference proteome</keyword>